<gene>
    <name evidence="1" type="ORF">J2S37_001138</name>
</gene>
<name>A0ABU2B7L7_9CORY</name>
<dbReference type="InterPro" id="IPR036390">
    <property type="entry name" value="WH_DNA-bd_sf"/>
</dbReference>
<keyword evidence="2" id="KW-1185">Reference proteome</keyword>
<accession>A0ABU2B7L7</accession>
<organism evidence="1 2">
    <name type="scientific">Corynebacterium felinum</name>
    <dbReference type="NCBI Taxonomy" id="131318"/>
    <lineage>
        <taxon>Bacteria</taxon>
        <taxon>Bacillati</taxon>
        <taxon>Actinomycetota</taxon>
        <taxon>Actinomycetes</taxon>
        <taxon>Mycobacteriales</taxon>
        <taxon>Corynebacteriaceae</taxon>
        <taxon>Corynebacterium</taxon>
    </lineage>
</organism>
<dbReference type="SUPFAM" id="SSF46785">
    <property type="entry name" value="Winged helix' DNA-binding domain"/>
    <property type="match status" value="1"/>
</dbReference>
<evidence type="ECO:0000313" key="2">
    <source>
        <dbReference type="Proteomes" id="UP001183619"/>
    </source>
</evidence>
<comment type="caution">
    <text evidence="1">The sequence shown here is derived from an EMBL/GenBank/DDBJ whole genome shotgun (WGS) entry which is preliminary data.</text>
</comment>
<dbReference type="RefSeq" id="WP_277104554.1">
    <property type="nucleotide sequence ID" value="NZ_BAAAJS010000003.1"/>
</dbReference>
<reference evidence="1 2" key="1">
    <citation type="submission" date="2023-07" db="EMBL/GenBank/DDBJ databases">
        <title>Sequencing the genomes of 1000 actinobacteria strains.</title>
        <authorList>
            <person name="Klenk H.-P."/>
        </authorList>
    </citation>
    <scope>NUCLEOTIDE SEQUENCE [LARGE SCALE GENOMIC DNA]</scope>
    <source>
        <strain evidence="1 2">DSM 44508</strain>
    </source>
</reference>
<dbReference type="Proteomes" id="UP001183619">
    <property type="component" value="Unassembled WGS sequence"/>
</dbReference>
<dbReference type="InterPro" id="IPR038461">
    <property type="entry name" value="Schlafen_AlbA_2_dom_sf"/>
</dbReference>
<protein>
    <submittedName>
        <fullName evidence="1">HTH transcriptional regulator</fullName>
    </submittedName>
</protein>
<evidence type="ECO:0000313" key="1">
    <source>
        <dbReference type="EMBL" id="MDR7354600.1"/>
    </source>
</evidence>
<dbReference type="EMBL" id="JAVDYF010000001">
    <property type="protein sequence ID" value="MDR7354600.1"/>
    <property type="molecule type" value="Genomic_DNA"/>
</dbReference>
<dbReference type="Gene3D" id="3.30.950.30">
    <property type="entry name" value="Schlafen, AAA domain"/>
    <property type="match status" value="1"/>
</dbReference>
<sequence length="162" mass="17907">MPTTICTFVNIPDGGWIILGVIKKADFAIDGVHNPAKTAEGIVHIAYNAIRPSPPTRPLRIIAHTMHTITDRITNNANHNELAQRHRQPQNNREKFSSNALSILAVVKKYPQGATMHTLQSETGLNANQIRYAMKSLLSASTIIMEGGRGKRRTVYRSLSAK</sequence>
<proteinExistence type="predicted"/>